<protein>
    <submittedName>
        <fullName evidence="2">LAQU0S08e00122g1_1</fullName>
    </submittedName>
</protein>
<evidence type="ECO:0000259" key="1">
    <source>
        <dbReference type="PROSITE" id="PS51186"/>
    </source>
</evidence>
<dbReference type="Proteomes" id="UP000236544">
    <property type="component" value="Unassembled WGS sequence"/>
</dbReference>
<accession>A0A0N7MLR3</accession>
<dbReference type="InterPro" id="IPR016181">
    <property type="entry name" value="Acyl_CoA_acyltransferase"/>
</dbReference>
<dbReference type="Pfam" id="PF00583">
    <property type="entry name" value="Acetyltransf_1"/>
    <property type="match status" value="1"/>
</dbReference>
<dbReference type="Gene3D" id="3.40.630.30">
    <property type="match status" value="1"/>
</dbReference>
<feature type="domain" description="N-acetyltransferase" evidence="1">
    <location>
        <begin position="2"/>
        <end position="171"/>
    </location>
</feature>
<dbReference type="PROSITE" id="PS51186">
    <property type="entry name" value="GNAT"/>
    <property type="match status" value="1"/>
</dbReference>
<dbReference type="EMBL" id="LN890539">
    <property type="protein sequence ID" value="CUS23009.1"/>
    <property type="molecule type" value="Genomic_DNA"/>
</dbReference>
<evidence type="ECO:0000313" key="2">
    <source>
        <dbReference type="EMBL" id="CUS23009.1"/>
    </source>
</evidence>
<evidence type="ECO:0000313" key="3">
    <source>
        <dbReference type="Proteomes" id="UP000236544"/>
    </source>
</evidence>
<dbReference type="OrthoDB" id="4032782at2759"/>
<keyword evidence="3" id="KW-1185">Reference proteome</keyword>
<sequence length="171" mass="19323">MPFLRKGTIRDLGDITNIIESAKYFLKSQNIDQWQQGYPDEDQARVDITRGHCYVLVCDSKIAAIGTITTDIDSGYTAIKGSWKDNSNEDYASLHRIAVSERFRGKHLAQKLLLGLIAKCREMGFVDIRADTHKDNKAMQTILTKNGFGYQGIIFKAEDCSPRMAFQLLLD</sequence>
<dbReference type="SUPFAM" id="SSF55729">
    <property type="entry name" value="Acyl-CoA N-acyltransferases (Nat)"/>
    <property type="match status" value="1"/>
</dbReference>
<proteinExistence type="predicted"/>
<dbReference type="GO" id="GO:0016747">
    <property type="term" value="F:acyltransferase activity, transferring groups other than amino-acyl groups"/>
    <property type="evidence" value="ECO:0007669"/>
    <property type="project" value="InterPro"/>
</dbReference>
<organism evidence="2 3">
    <name type="scientific">Lachancea quebecensis</name>
    <dbReference type="NCBI Taxonomy" id="1654605"/>
    <lineage>
        <taxon>Eukaryota</taxon>
        <taxon>Fungi</taxon>
        <taxon>Dikarya</taxon>
        <taxon>Ascomycota</taxon>
        <taxon>Saccharomycotina</taxon>
        <taxon>Saccharomycetes</taxon>
        <taxon>Saccharomycetales</taxon>
        <taxon>Saccharomycetaceae</taxon>
        <taxon>Lachancea</taxon>
    </lineage>
</organism>
<dbReference type="InterPro" id="IPR000182">
    <property type="entry name" value="GNAT_dom"/>
</dbReference>
<dbReference type="CDD" id="cd04301">
    <property type="entry name" value="NAT_SF"/>
    <property type="match status" value="1"/>
</dbReference>
<gene>
    <name evidence="2" type="ORF">LAQU0_S08e00122g</name>
</gene>
<dbReference type="AlphaFoldDB" id="A0A0N7MLR3"/>
<reference evidence="3" key="1">
    <citation type="submission" date="2015-10" db="EMBL/GenBank/DDBJ databases">
        <authorList>
            <person name="Devillers H."/>
        </authorList>
    </citation>
    <scope>NUCLEOTIDE SEQUENCE [LARGE SCALE GENOMIC DNA]</scope>
</reference>
<name>A0A0N7MLR3_9SACH</name>